<organism evidence="2 3">
    <name type="scientific">Choiromyces venosus 120613-1</name>
    <dbReference type="NCBI Taxonomy" id="1336337"/>
    <lineage>
        <taxon>Eukaryota</taxon>
        <taxon>Fungi</taxon>
        <taxon>Dikarya</taxon>
        <taxon>Ascomycota</taxon>
        <taxon>Pezizomycotina</taxon>
        <taxon>Pezizomycetes</taxon>
        <taxon>Pezizales</taxon>
        <taxon>Tuberaceae</taxon>
        <taxon>Choiromyces</taxon>
    </lineage>
</organism>
<evidence type="ECO:0000259" key="1">
    <source>
        <dbReference type="SMART" id="SM01111"/>
    </source>
</evidence>
<dbReference type="AlphaFoldDB" id="A0A3N4J8Z3"/>
<dbReference type="PANTHER" id="PTHR42076">
    <property type="entry name" value="CYANOVIRIN-N HOMOLOG"/>
    <property type="match status" value="1"/>
</dbReference>
<dbReference type="SMART" id="SM01111">
    <property type="entry name" value="CVNH"/>
    <property type="match status" value="1"/>
</dbReference>
<dbReference type="InterPro" id="IPR036673">
    <property type="entry name" value="Cyanovirin-N_sf"/>
</dbReference>
<name>A0A3N4J8Z3_9PEZI</name>
<dbReference type="SUPFAM" id="SSF51322">
    <property type="entry name" value="Cyanovirin-N"/>
    <property type="match status" value="1"/>
</dbReference>
<evidence type="ECO:0000313" key="2">
    <source>
        <dbReference type="EMBL" id="RPA93488.1"/>
    </source>
</evidence>
<dbReference type="PANTHER" id="PTHR42076:SF1">
    <property type="entry name" value="CYANOVIRIN-N DOMAIN-CONTAINING PROTEIN"/>
    <property type="match status" value="1"/>
</dbReference>
<protein>
    <recommendedName>
        <fullName evidence="1">Cyanovirin-N domain-containing protein</fullName>
    </recommendedName>
</protein>
<accession>A0A3N4J8Z3</accession>
<reference evidence="2 3" key="1">
    <citation type="journal article" date="2018" name="Nat. Ecol. Evol.">
        <title>Pezizomycetes genomes reveal the molecular basis of ectomycorrhizal truffle lifestyle.</title>
        <authorList>
            <person name="Murat C."/>
            <person name="Payen T."/>
            <person name="Noel B."/>
            <person name="Kuo A."/>
            <person name="Morin E."/>
            <person name="Chen J."/>
            <person name="Kohler A."/>
            <person name="Krizsan K."/>
            <person name="Balestrini R."/>
            <person name="Da Silva C."/>
            <person name="Montanini B."/>
            <person name="Hainaut M."/>
            <person name="Levati E."/>
            <person name="Barry K.W."/>
            <person name="Belfiori B."/>
            <person name="Cichocki N."/>
            <person name="Clum A."/>
            <person name="Dockter R.B."/>
            <person name="Fauchery L."/>
            <person name="Guy J."/>
            <person name="Iotti M."/>
            <person name="Le Tacon F."/>
            <person name="Lindquist E.A."/>
            <person name="Lipzen A."/>
            <person name="Malagnac F."/>
            <person name="Mello A."/>
            <person name="Molinier V."/>
            <person name="Miyauchi S."/>
            <person name="Poulain J."/>
            <person name="Riccioni C."/>
            <person name="Rubini A."/>
            <person name="Sitrit Y."/>
            <person name="Splivallo R."/>
            <person name="Traeger S."/>
            <person name="Wang M."/>
            <person name="Zifcakova L."/>
            <person name="Wipf D."/>
            <person name="Zambonelli A."/>
            <person name="Paolocci F."/>
            <person name="Nowrousian M."/>
            <person name="Ottonello S."/>
            <person name="Baldrian P."/>
            <person name="Spatafora J.W."/>
            <person name="Henrissat B."/>
            <person name="Nagy L.G."/>
            <person name="Aury J.M."/>
            <person name="Wincker P."/>
            <person name="Grigoriev I.V."/>
            <person name="Bonfante P."/>
            <person name="Martin F.M."/>
        </authorList>
    </citation>
    <scope>NUCLEOTIDE SEQUENCE [LARGE SCALE GENOMIC DNA]</scope>
    <source>
        <strain evidence="2 3">120613-1</strain>
    </source>
</reference>
<gene>
    <name evidence="2" type="ORF">L873DRAFT_1704911</name>
</gene>
<sequence>MSMSNHESSVYISLSGNQVLSALCRTCDGRWTIDLNTCLANVDGRFEWGGHRFSHTAKHVTLKDNRTLSAYLKRKNGSWSEKPEEVDLIEHITNKNGALRNCQHVREQQQDQDLSVAPSFLEKLNAVSEVLRNQQIAAKNSGFELDFISTLNSCLMLQELEVAFLRLRKLVGVISGEFDQDGEEDADADADAGMRKRADAEAAVRPMIKAFEKVRGKGDKSLAAVSRICGVTTEYETTNLPILRNDVESLRAEIDAKAKGAQVSVETMQEAVTTCAAELASTQEALNNVKSIKYKTNSVETLIKHAGWILLPIGLGMTLPLTATPLAEKIAATEQKLHDLTARHTSKQQELDTLKLTESTSALALRACKDLASQFTTLETNVVRLKTKAELAREGITTTLATAEILESLSREIEDKASMLEYKVCKKDYAAHVVRVLDEGLAGFAVVGDVNELLEQLLAGDDARGSVKELNAEIEAVKRKLEVVA</sequence>
<proteinExistence type="predicted"/>
<dbReference type="STRING" id="1336337.A0A3N4J8Z3"/>
<dbReference type="Pfam" id="PF08881">
    <property type="entry name" value="CVNH"/>
    <property type="match status" value="1"/>
</dbReference>
<evidence type="ECO:0000313" key="3">
    <source>
        <dbReference type="Proteomes" id="UP000276215"/>
    </source>
</evidence>
<feature type="domain" description="Cyanovirin-N" evidence="1">
    <location>
        <begin position="4"/>
        <end position="101"/>
    </location>
</feature>
<dbReference type="EMBL" id="ML120451">
    <property type="protein sequence ID" value="RPA93488.1"/>
    <property type="molecule type" value="Genomic_DNA"/>
</dbReference>
<dbReference type="Proteomes" id="UP000276215">
    <property type="component" value="Unassembled WGS sequence"/>
</dbReference>
<keyword evidence="3" id="KW-1185">Reference proteome</keyword>
<dbReference type="InterPro" id="IPR011058">
    <property type="entry name" value="Cyanovirin-N"/>
</dbReference>
<dbReference type="Gene3D" id="2.30.60.10">
    <property type="entry name" value="Cyanovirin-N"/>
    <property type="match status" value="1"/>
</dbReference>
<dbReference type="OrthoDB" id="2441380at2759"/>